<dbReference type="InterPro" id="IPR011004">
    <property type="entry name" value="Trimer_LpxA-like_sf"/>
</dbReference>
<dbReference type="Pfam" id="PF00132">
    <property type="entry name" value="Hexapep"/>
    <property type="match status" value="1"/>
</dbReference>
<name>A0A939JC69_9BACT</name>
<comment type="caution">
    <text evidence="3">The sequence shown here is derived from an EMBL/GenBank/DDBJ whole genome shotgun (WGS) entry which is preliminary data.</text>
</comment>
<accession>A0A939JC69</accession>
<evidence type="ECO:0000313" key="4">
    <source>
        <dbReference type="Proteomes" id="UP000664144"/>
    </source>
</evidence>
<dbReference type="SUPFAM" id="SSF51161">
    <property type="entry name" value="Trimeric LpxA-like enzymes"/>
    <property type="match status" value="1"/>
</dbReference>
<comment type="similarity">
    <text evidence="1">Belongs to the transferase hexapeptide repeat family.</text>
</comment>
<evidence type="ECO:0000256" key="1">
    <source>
        <dbReference type="ARBA" id="ARBA00007274"/>
    </source>
</evidence>
<dbReference type="InterPro" id="IPR051159">
    <property type="entry name" value="Hexapeptide_acetyltransf"/>
</dbReference>
<dbReference type="Proteomes" id="UP000664144">
    <property type="component" value="Unassembled WGS sequence"/>
</dbReference>
<dbReference type="GO" id="GO:0008374">
    <property type="term" value="F:O-acyltransferase activity"/>
    <property type="evidence" value="ECO:0007669"/>
    <property type="project" value="TreeGrafter"/>
</dbReference>
<dbReference type="PANTHER" id="PTHR23416:SF23">
    <property type="entry name" value="ACETYLTRANSFERASE C18B11.09C-RELATED"/>
    <property type="match status" value="1"/>
</dbReference>
<gene>
    <name evidence="3" type="ORF">J0X19_06090</name>
</gene>
<dbReference type="CDD" id="cd05825">
    <property type="entry name" value="LbH_wcaF_like"/>
    <property type="match status" value="1"/>
</dbReference>
<dbReference type="AlphaFoldDB" id="A0A939JC69"/>
<organism evidence="3 4">
    <name type="scientific">Hymenobacter telluris</name>
    <dbReference type="NCBI Taxonomy" id="2816474"/>
    <lineage>
        <taxon>Bacteria</taxon>
        <taxon>Pseudomonadati</taxon>
        <taxon>Bacteroidota</taxon>
        <taxon>Cytophagia</taxon>
        <taxon>Cytophagales</taxon>
        <taxon>Hymenobacteraceae</taxon>
        <taxon>Hymenobacter</taxon>
    </lineage>
</organism>
<dbReference type="GO" id="GO:0005829">
    <property type="term" value="C:cytosol"/>
    <property type="evidence" value="ECO:0007669"/>
    <property type="project" value="TreeGrafter"/>
</dbReference>
<evidence type="ECO:0000256" key="2">
    <source>
        <dbReference type="ARBA" id="ARBA00022679"/>
    </source>
</evidence>
<evidence type="ECO:0000313" key="3">
    <source>
        <dbReference type="EMBL" id="MBO0357508.1"/>
    </source>
</evidence>
<sequence length="183" mass="20012">MSVNTNTHTGPSFSLSNRLGRVAWQLCSFLLFRYSPRPLHKWRAFLLQCFGAKVGRGVHVYPGVKIWAPWNLELADECGIASGAILYSQGKIIVGQRAVISQGAHLVTGTHDYSHPGFPLITKPIHIGSQTWIAAEVFIHPGVTINDGCVVGARSVVTKDMPSWTVCAGFPCKPIKPREFTTS</sequence>
<dbReference type="Gene3D" id="2.160.10.10">
    <property type="entry name" value="Hexapeptide repeat proteins"/>
    <property type="match status" value="1"/>
</dbReference>
<dbReference type="InterPro" id="IPR001451">
    <property type="entry name" value="Hexapep"/>
</dbReference>
<dbReference type="PANTHER" id="PTHR23416">
    <property type="entry name" value="SIALIC ACID SYNTHASE-RELATED"/>
    <property type="match status" value="1"/>
</dbReference>
<protein>
    <submittedName>
        <fullName evidence="3">Colanic acid biosynthesis acetyltransferase</fullName>
    </submittedName>
</protein>
<dbReference type="EMBL" id="JAFLQZ010000003">
    <property type="protein sequence ID" value="MBO0357508.1"/>
    <property type="molecule type" value="Genomic_DNA"/>
</dbReference>
<proteinExistence type="inferred from homology"/>
<reference evidence="3" key="1">
    <citation type="submission" date="2021-03" db="EMBL/GenBank/DDBJ databases">
        <authorList>
            <person name="Kim M.K."/>
        </authorList>
    </citation>
    <scope>NUCLEOTIDE SEQUENCE</scope>
    <source>
        <strain evidence="3">BT186</strain>
    </source>
</reference>
<keyword evidence="4" id="KW-1185">Reference proteome</keyword>
<keyword evidence="2" id="KW-0808">Transferase</keyword>